<dbReference type="STRING" id="79200.A0A169W5W0"/>
<name>A0A169W5W0_DAUCS</name>
<dbReference type="SUPFAM" id="SSF82153">
    <property type="entry name" value="FAS1 domain"/>
    <property type="match status" value="1"/>
</dbReference>
<dbReference type="PANTHER" id="PTHR36069">
    <property type="entry name" value="EXPRESSED PROTEIN-RELATED"/>
    <property type="match status" value="1"/>
</dbReference>
<dbReference type="InterPro" id="IPR000782">
    <property type="entry name" value="FAS1_domain"/>
</dbReference>
<protein>
    <recommendedName>
        <fullName evidence="3">FAS1 domain-containing protein</fullName>
    </recommendedName>
</protein>
<evidence type="ECO:0000256" key="1">
    <source>
        <dbReference type="ARBA" id="ARBA00007843"/>
    </source>
</evidence>
<dbReference type="KEGG" id="dcr:108210710"/>
<gene>
    <name evidence="4" type="ORF">DCAR_010543</name>
</gene>
<dbReference type="EMBL" id="LNRQ01000003">
    <property type="protein sequence ID" value="KZN01789.1"/>
    <property type="molecule type" value="Genomic_DNA"/>
</dbReference>
<feature type="compositionally biased region" description="Low complexity" evidence="2">
    <location>
        <begin position="205"/>
        <end position="222"/>
    </location>
</feature>
<evidence type="ECO:0000256" key="2">
    <source>
        <dbReference type="SAM" id="MobiDB-lite"/>
    </source>
</evidence>
<feature type="domain" description="FAS1" evidence="3">
    <location>
        <begin position="55"/>
        <end position="183"/>
    </location>
</feature>
<sequence>MIIHVLGPPQNFTQLFEIALAFFRTKMPLSAPTFSLILLAVFISWTPTNVHATKSRDLLAAIEEMQRSTYYTFVVLINMAPDDINIQGNVTFLMPNDRILANSTFLSNDVSQFLLRHTIPSSLFFEDLQHFPTGSMIPTLRPDTMLHVFNGGRRHFFLNNIQIITPNICTNSTIRCHGIDGVITQADQHDSNPPQFSCSNPTNVSSSPASAPAPSGSIAPSPTENTITASHSASCRQFSPAGVINFLITCVLVPGLFFI</sequence>
<dbReference type="InterPro" id="IPR053339">
    <property type="entry name" value="FAS1_domain_protein"/>
</dbReference>
<organism evidence="4">
    <name type="scientific">Daucus carota subsp. sativus</name>
    <name type="common">Carrot</name>
    <dbReference type="NCBI Taxonomy" id="79200"/>
    <lineage>
        <taxon>Eukaryota</taxon>
        <taxon>Viridiplantae</taxon>
        <taxon>Streptophyta</taxon>
        <taxon>Embryophyta</taxon>
        <taxon>Tracheophyta</taxon>
        <taxon>Spermatophyta</taxon>
        <taxon>Magnoliopsida</taxon>
        <taxon>eudicotyledons</taxon>
        <taxon>Gunneridae</taxon>
        <taxon>Pentapetalae</taxon>
        <taxon>asterids</taxon>
        <taxon>campanulids</taxon>
        <taxon>Apiales</taxon>
        <taxon>Apiaceae</taxon>
        <taxon>Apioideae</taxon>
        <taxon>Scandiceae</taxon>
        <taxon>Daucinae</taxon>
        <taxon>Daucus</taxon>
        <taxon>Daucus sect. Daucus</taxon>
    </lineage>
</organism>
<dbReference type="SMART" id="SM00554">
    <property type="entry name" value="FAS1"/>
    <property type="match status" value="1"/>
</dbReference>
<feature type="region of interest" description="Disordered" evidence="2">
    <location>
        <begin position="190"/>
        <end position="226"/>
    </location>
</feature>
<comment type="caution">
    <text evidence="4">The sequence shown here is derived from an EMBL/GenBank/DDBJ whole genome shotgun (WGS) entry which is preliminary data.</text>
</comment>
<dbReference type="Gene3D" id="2.30.180.10">
    <property type="entry name" value="FAS1 domain"/>
    <property type="match status" value="1"/>
</dbReference>
<feature type="compositionally biased region" description="Polar residues" evidence="2">
    <location>
        <begin position="191"/>
        <end position="204"/>
    </location>
</feature>
<evidence type="ECO:0000259" key="3">
    <source>
        <dbReference type="PROSITE" id="PS50213"/>
    </source>
</evidence>
<dbReference type="Gramene" id="KZN01789">
    <property type="protein sequence ID" value="KZN01789"/>
    <property type="gene ID" value="DCAR_010543"/>
</dbReference>
<evidence type="ECO:0000313" key="4">
    <source>
        <dbReference type="EMBL" id="KZN01789.1"/>
    </source>
</evidence>
<dbReference type="InterPro" id="IPR036378">
    <property type="entry name" value="FAS1_dom_sf"/>
</dbReference>
<dbReference type="Pfam" id="PF02469">
    <property type="entry name" value="Fasciclin"/>
    <property type="match status" value="1"/>
</dbReference>
<dbReference type="PANTHER" id="PTHR36069:SF1">
    <property type="entry name" value="EXPRESSED PROTEIN"/>
    <property type="match status" value="1"/>
</dbReference>
<dbReference type="OrthoDB" id="1934418at2759"/>
<accession>A0A169W5W0</accession>
<proteinExistence type="inferred from homology"/>
<dbReference type="PROSITE" id="PS50213">
    <property type="entry name" value="FAS1"/>
    <property type="match status" value="1"/>
</dbReference>
<dbReference type="AlphaFoldDB" id="A0A169W5W0"/>
<dbReference type="OMA" id="LMPNNRL"/>
<comment type="similarity">
    <text evidence="1">Belongs to the fasciclin-like AGP family.</text>
</comment>
<reference evidence="4" key="1">
    <citation type="journal article" date="2016" name="Nat. Genet.">
        <title>A high-quality carrot genome assembly provides new insights into carotenoid accumulation and asterid genome evolution.</title>
        <authorList>
            <person name="Iorizzo M."/>
            <person name="Ellison S."/>
            <person name="Senalik D."/>
            <person name="Zeng P."/>
            <person name="Satapoomin P."/>
            <person name="Huang J."/>
            <person name="Bowman M."/>
            <person name="Iovene M."/>
            <person name="Sanseverino W."/>
            <person name="Cavagnaro P."/>
            <person name="Yildiz M."/>
            <person name="Macko-Podgorni A."/>
            <person name="Moranska E."/>
            <person name="Grzebelus E."/>
            <person name="Grzebelus D."/>
            <person name="Ashrafi H."/>
            <person name="Zheng Z."/>
            <person name="Cheng S."/>
            <person name="Spooner D."/>
            <person name="Van Deynze A."/>
            <person name="Simon P."/>
        </authorList>
    </citation>
    <scope>NUCLEOTIDE SEQUENCE [LARGE SCALE GENOMIC DNA]</scope>
    <source>
        <tissue evidence="4">Leaf</tissue>
    </source>
</reference>